<dbReference type="AlphaFoldDB" id="A0A9W9V4H8"/>
<organism evidence="1 2">
    <name type="scientific">Penicillium brevicompactum</name>
    <dbReference type="NCBI Taxonomy" id="5074"/>
    <lineage>
        <taxon>Eukaryota</taxon>
        <taxon>Fungi</taxon>
        <taxon>Dikarya</taxon>
        <taxon>Ascomycota</taxon>
        <taxon>Pezizomycotina</taxon>
        <taxon>Eurotiomycetes</taxon>
        <taxon>Eurotiomycetidae</taxon>
        <taxon>Eurotiales</taxon>
        <taxon>Aspergillaceae</taxon>
        <taxon>Penicillium</taxon>
    </lineage>
</organism>
<dbReference type="EMBL" id="JAPZBR010000001">
    <property type="protein sequence ID" value="KAJ5366190.1"/>
    <property type="molecule type" value="Genomic_DNA"/>
</dbReference>
<proteinExistence type="predicted"/>
<evidence type="ECO:0000313" key="2">
    <source>
        <dbReference type="Proteomes" id="UP001148299"/>
    </source>
</evidence>
<sequence length="152" mass="17790">MAVFLWDEFQTIITTSSITSYQQAARQHPKEQNADLRDYYLHNLSEFQSYHMIYIDESECDKRFGFRRTGWAPLGKAPLQVTQFHRDQRYQILPAYIQDGILLSRVFRGSTDATVQGFDVFLEWCINVVGVKEQNARGHFRHAGLEINFCHP</sequence>
<evidence type="ECO:0008006" key="3">
    <source>
        <dbReference type="Google" id="ProtNLM"/>
    </source>
</evidence>
<accession>A0A9W9V4H8</accession>
<gene>
    <name evidence="1" type="ORF">N7541_000131</name>
</gene>
<dbReference type="Proteomes" id="UP001148299">
    <property type="component" value="Unassembled WGS sequence"/>
</dbReference>
<protein>
    <recommendedName>
        <fullName evidence="3">Transposase</fullName>
    </recommendedName>
</protein>
<reference evidence="1" key="1">
    <citation type="submission" date="2022-12" db="EMBL/GenBank/DDBJ databases">
        <authorList>
            <person name="Petersen C."/>
        </authorList>
    </citation>
    <scope>NUCLEOTIDE SEQUENCE</scope>
    <source>
        <strain evidence="1">IBT 35675</strain>
    </source>
</reference>
<name>A0A9W9V4H8_PENBR</name>
<evidence type="ECO:0000313" key="1">
    <source>
        <dbReference type="EMBL" id="KAJ5366190.1"/>
    </source>
</evidence>
<keyword evidence="2" id="KW-1185">Reference proteome</keyword>
<comment type="caution">
    <text evidence="1">The sequence shown here is derived from an EMBL/GenBank/DDBJ whole genome shotgun (WGS) entry which is preliminary data.</text>
</comment>
<reference evidence="1" key="2">
    <citation type="journal article" date="2023" name="IMA Fungus">
        <title>Comparative genomic study of the Penicillium genus elucidates a diverse pangenome and 15 lateral gene transfer events.</title>
        <authorList>
            <person name="Petersen C."/>
            <person name="Sorensen T."/>
            <person name="Nielsen M.R."/>
            <person name="Sondergaard T.E."/>
            <person name="Sorensen J.L."/>
            <person name="Fitzpatrick D.A."/>
            <person name="Frisvad J.C."/>
            <person name="Nielsen K.L."/>
        </authorList>
    </citation>
    <scope>NUCLEOTIDE SEQUENCE</scope>
    <source>
        <strain evidence="1">IBT 35675</strain>
    </source>
</reference>